<dbReference type="Pfam" id="PF10063">
    <property type="entry name" value="DUF2301"/>
    <property type="match status" value="1"/>
</dbReference>
<dbReference type="EMBL" id="CP012959">
    <property type="protein sequence ID" value="AMQ93554.1"/>
    <property type="molecule type" value="Genomic_DNA"/>
</dbReference>
<evidence type="ECO:0000313" key="2">
    <source>
        <dbReference type="EMBL" id="AMQ93554.1"/>
    </source>
</evidence>
<keyword evidence="1" id="KW-1133">Transmembrane helix</keyword>
<evidence type="ECO:0000256" key="1">
    <source>
        <dbReference type="SAM" id="Phobius"/>
    </source>
</evidence>
<name>A0AAC8XXY6_AGGAC</name>
<proteinExistence type="predicted"/>
<reference evidence="2 3" key="1">
    <citation type="submission" date="2015-10" db="EMBL/GenBank/DDBJ databases">
        <title>Tn-seq of a polymicrobial infection.</title>
        <authorList>
            <person name="Stacy A."/>
            <person name="Rumbaugh K.P."/>
            <person name="Whiteley M."/>
        </authorList>
    </citation>
    <scope>NUCLEOTIDE SEQUENCE [LARGE SCALE GENOMIC DNA]</scope>
    <source>
        <strain evidence="2 3">624</strain>
    </source>
</reference>
<feature type="transmembrane region" description="Helical" evidence="1">
    <location>
        <begin position="116"/>
        <end position="147"/>
    </location>
</feature>
<evidence type="ECO:0008006" key="4">
    <source>
        <dbReference type="Google" id="ProtNLM"/>
    </source>
</evidence>
<accession>A0AAC8XXY6</accession>
<dbReference type="RefSeq" id="WP_061866529.1">
    <property type="nucleotide sequence ID" value="NZ_CP012959.1"/>
</dbReference>
<dbReference type="AlphaFoldDB" id="A0AAC8XXY6"/>
<keyword evidence="1" id="KW-0812">Transmembrane</keyword>
<keyword evidence="1" id="KW-0472">Membrane</keyword>
<protein>
    <recommendedName>
        <fullName evidence="4">Integral membrane protein</fullName>
    </recommendedName>
</protein>
<feature type="transmembrane region" description="Helical" evidence="1">
    <location>
        <begin position="12"/>
        <end position="34"/>
    </location>
</feature>
<gene>
    <name evidence="2" type="ORF">ACT75_02975</name>
</gene>
<organism evidence="2 3">
    <name type="scientific">Aggregatibacter actinomycetemcomitans</name>
    <name type="common">Actinobacillus actinomycetemcomitans</name>
    <name type="synonym">Haemophilus actinomycetemcomitans</name>
    <dbReference type="NCBI Taxonomy" id="714"/>
    <lineage>
        <taxon>Bacteria</taxon>
        <taxon>Pseudomonadati</taxon>
        <taxon>Pseudomonadota</taxon>
        <taxon>Gammaproteobacteria</taxon>
        <taxon>Pasteurellales</taxon>
        <taxon>Pasteurellaceae</taxon>
        <taxon>Aggregatibacter</taxon>
    </lineage>
</organism>
<dbReference type="KEGG" id="aact:ACT75_02975"/>
<sequence>MADPHIKSPMDVWDYVTVIIYRSGFTLAVPMLLMLPWYPATAQIGLLIAAASCAACVHLYMKNFRYLFQFAMWLGLLCQILGFPQLALGAAFLVLGGLSYKEYFCFRVFALNLQPIFFAILWLALLFDLTWLSTLLSLVTGILILLLSIQKWRMPLHFDIGDKRKYKV</sequence>
<feature type="transmembrane region" description="Helical" evidence="1">
    <location>
        <begin position="40"/>
        <end position="61"/>
    </location>
</feature>
<dbReference type="InterPro" id="IPR019275">
    <property type="entry name" value="DUF2301"/>
</dbReference>
<feature type="transmembrane region" description="Helical" evidence="1">
    <location>
        <begin position="73"/>
        <end position="96"/>
    </location>
</feature>
<evidence type="ECO:0000313" key="3">
    <source>
        <dbReference type="Proteomes" id="UP000072236"/>
    </source>
</evidence>
<dbReference type="Proteomes" id="UP000072236">
    <property type="component" value="Chromosome"/>
</dbReference>